<dbReference type="Gene3D" id="3.40.50.720">
    <property type="entry name" value="NAD(P)-binding Rossmann-like Domain"/>
    <property type="match status" value="1"/>
</dbReference>
<accession>A0ABS4KIW4</accession>
<dbReference type="InterPro" id="IPR028161">
    <property type="entry name" value="Met8-like"/>
</dbReference>
<evidence type="ECO:0000313" key="8">
    <source>
        <dbReference type="Proteomes" id="UP001314903"/>
    </source>
</evidence>
<dbReference type="InterPro" id="IPR042518">
    <property type="entry name" value="SirC_C"/>
</dbReference>
<evidence type="ECO:0000256" key="6">
    <source>
        <dbReference type="ARBA" id="ARBA00047561"/>
    </source>
</evidence>
<reference evidence="7 8" key="1">
    <citation type="submission" date="2021-03" db="EMBL/GenBank/DDBJ databases">
        <title>Genomic Encyclopedia of Type Strains, Phase IV (KMG-IV): sequencing the most valuable type-strain genomes for metagenomic binning, comparative biology and taxonomic classification.</title>
        <authorList>
            <person name="Goeker M."/>
        </authorList>
    </citation>
    <scope>NUCLEOTIDE SEQUENCE [LARGE SCALE GENOMIC DNA]</scope>
    <source>
        <strain evidence="7 8">DSM 27512</strain>
    </source>
</reference>
<evidence type="ECO:0000256" key="2">
    <source>
        <dbReference type="ARBA" id="ARBA00012400"/>
    </source>
</evidence>
<keyword evidence="3" id="KW-0560">Oxidoreductase</keyword>
<dbReference type="Proteomes" id="UP001314903">
    <property type="component" value="Unassembled WGS sequence"/>
</dbReference>
<evidence type="ECO:0000256" key="5">
    <source>
        <dbReference type="ARBA" id="ARBA00023244"/>
    </source>
</evidence>
<protein>
    <recommendedName>
        <fullName evidence="2">precorrin-2 dehydrogenase</fullName>
        <ecNumber evidence="2">1.3.1.76</ecNumber>
    </recommendedName>
</protein>
<dbReference type="PANTHER" id="PTHR35330:SF1">
    <property type="entry name" value="SIROHEME BIOSYNTHESIS PROTEIN MET8"/>
    <property type="match status" value="1"/>
</dbReference>
<evidence type="ECO:0000313" key="7">
    <source>
        <dbReference type="EMBL" id="MBP2027695.1"/>
    </source>
</evidence>
<dbReference type="InterPro" id="IPR036291">
    <property type="entry name" value="NAD(P)-bd_dom_sf"/>
</dbReference>
<organism evidence="7 8">
    <name type="scientific">Acetoanaerobium pronyense</name>
    <dbReference type="NCBI Taxonomy" id="1482736"/>
    <lineage>
        <taxon>Bacteria</taxon>
        <taxon>Bacillati</taxon>
        <taxon>Bacillota</taxon>
        <taxon>Clostridia</taxon>
        <taxon>Peptostreptococcales</taxon>
        <taxon>Filifactoraceae</taxon>
        <taxon>Acetoanaerobium</taxon>
    </lineage>
</organism>
<name>A0ABS4KIW4_9FIRM</name>
<dbReference type="RefSeq" id="WP_209660758.1">
    <property type="nucleotide sequence ID" value="NZ_JAGGLI010000014.1"/>
</dbReference>
<dbReference type="Gene3D" id="1.10.8.610">
    <property type="entry name" value="SirC, precorrin-2 dehydrogenase, C-terminal helical domain-like"/>
    <property type="match status" value="1"/>
</dbReference>
<dbReference type="SUPFAM" id="SSF51735">
    <property type="entry name" value="NAD(P)-binding Rossmann-fold domains"/>
    <property type="match status" value="1"/>
</dbReference>
<dbReference type="NCBIfam" id="TIGR01470">
    <property type="entry name" value="cysG_Nterm"/>
    <property type="match status" value="1"/>
</dbReference>
<keyword evidence="8" id="KW-1185">Reference proteome</keyword>
<proteinExistence type="predicted"/>
<dbReference type="Pfam" id="PF13241">
    <property type="entry name" value="NAD_binding_7"/>
    <property type="match status" value="1"/>
</dbReference>
<comment type="pathway">
    <text evidence="1">Porphyrin-containing compound metabolism; siroheme biosynthesis; sirohydrochlorin from precorrin-2: step 1/1.</text>
</comment>
<dbReference type="SUPFAM" id="SSF75615">
    <property type="entry name" value="Siroheme synthase middle domains-like"/>
    <property type="match status" value="1"/>
</dbReference>
<comment type="caution">
    <text evidence="7">The sequence shown here is derived from an EMBL/GenBank/DDBJ whole genome shotgun (WGS) entry which is preliminary data.</text>
</comment>
<evidence type="ECO:0000256" key="4">
    <source>
        <dbReference type="ARBA" id="ARBA00023027"/>
    </source>
</evidence>
<comment type="catalytic activity">
    <reaction evidence="6">
        <text>precorrin-2 + NAD(+) = sirohydrochlorin + NADH + 2 H(+)</text>
        <dbReference type="Rhea" id="RHEA:15613"/>
        <dbReference type="ChEBI" id="CHEBI:15378"/>
        <dbReference type="ChEBI" id="CHEBI:57540"/>
        <dbReference type="ChEBI" id="CHEBI:57945"/>
        <dbReference type="ChEBI" id="CHEBI:58351"/>
        <dbReference type="ChEBI" id="CHEBI:58827"/>
        <dbReference type="EC" id="1.3.1.76"/>
    </reaction>
</comment>
<evidence type="ECO:0000256" key="1">
    <source>
        <dbReference type="ARBA" id="ARBA00005010"/>
    </source>
</evidence>
<sequence length="217" mass="24568">MSLYPILLNLKEKEVLVIGLGKVGTRKTMGLLNTGCKLTVMGKNQEKLNMALSERKSRKSNLIENILPFIDFRKNDFEIGKDEDILRGKTLIFVCTSDKDLNEYIALKAKDLGILCLRADEGMDSDFINPSVIEKEKLIISISSSGNSPAYSRLVKEMLEDIVSGLDTDSIELMGRAREKIKKMNIKDNEKRELLKRLPFMNKEELKSYEDNCGNKG</sequence>
<keyword evidence="5" id="KW-0627">Porphyrin biosynthesis</keyword>
<dbReference type="InterPro" id="IPR006367">
    <property type="entry name" value="Sirohaem_synthase_N"/>
</dbReference>
<dbReference type="EC" id="1.3.1.76" evidence="2"/>
<gene>
    <name evidence="7" type="ORF">J2Z35_001492</name>
</gene>
<dbReference type="PANTHER" id="PTHR35330">
    <property type="entry name" value="SIROHEME BIOSYNTHESIS PROTEIN MET8"/>
    <property type="match status" value="1"/>
</dbReference>
<keyword evidence="4" id="KW-0520">NAD</keyword>
<evidence type="ECO:0000256" key="3">
    <source>
        <dbReference type="ARBA" id="ARBA00023002"/>
    </source>
</evidence>
<dbReference type="EMBL" id="JAGGLI010000014">
    <property type="protein sequence ID" value="MBP2027695.1"/>
    <property type="molecule type" value="Genomic_DNA"/>
</dbReference>